<dbReference type="EMBL" id="BAABJK010000004">
    <property type="protein sequence ID" value="GAA4962514.1"/>
    <property type="molecule type" value="Genomic_DNA"/>
</dbReference>
<comment type="caution">
    <text evidence="1">The sequence shown here is derived from an EMBL/GenBank/DDBJ whole genome shotgun (WGS) entry which is preliminary data.</text>
</comment>
<evidence type="ECO:0000313" key="1">
    <source>
        <dbReference type="EMBL" id="GAA4962514.1"/>
    </source>
</evidence>
<dbReference type="Proteomes" id="UP001501692">
    <property type="component" value="Unassembled WGS sequence"/>
</dbReference>
<name>A0ABP9H6V4_9FLAO</name>
<organism evidence="1 2">
    <name type="scientific">Algibacter aquimarinus</name>
    <dbReference type="NCBI Taxonomy" id="1136748"/>
    <lineage>
        <taxon>Bacteria</taxon>
        <taxon>Pseudomonadati</taxon>
        <taxon>Bacteroidota</taxon>
        <taxon>Flavobacteriia</taxon>
        <taxon>Flavobacteriales</taxon>
        <taxon>Flavobacteriaceae</taxon>
        <taxon>Algibacter</taxon>
    </lineage>
</organism>
<evidence type="ECO:0008006" key="3">
    <source>
        <dbReference type="Google" id="ProtNLM"/>
    </source>
</evidence>
<sequence>MSCSEDNDDVLQTLAVYTQGQTIEMGAVIACAASDKDTGEVLTFYYPELGASNIRFYETVNADVDESNFDNYTKNSLSPEPFFNGHLGKFIQNDLVEKWIIITFELDGEIKISNPIRTKQVSKPTVWNDSVTINQLLTGMPNFSWEDDSEGDNAIYFQVISDDENNLLSGTYTFENNFLYYNTDNVVLNVTTNSPPDLILNNKYNFTLMDVSLDNWVNLVIQKSFIAE</sequence>
<keyword evidence="2" id="KW-1185">Reference proteome</keyword>
<accession>A0ABP9H6V4</accession>
<proteinExistence type="predicted"/>
<protein>
    <recommendedName>
        <fullName evidence="3">Lipoprotein</fullName>
    </recommendedName>
</protein>
<reference evidence="2" key="1">
    <citation type="journal article" date="2019" name="Int. J. Syst. Evol. Microbiol.">
        <title>The Global Catalogue of Microorganisms (GCM) 10K type strain sequencing project: providing services to taxonomists for standard genome sequencing and annotation.</title>
        <authorList>
            <consortium name="The Broad Institute Genomics Platform"/>
            <consortium name="The Broad Institute Genome Sequencing Center for Infectious Disease"/>
            <person name="Wu L."/>
            <person name="Ma J."/>
        </authorList>
    </citation>
    <scope>NUCLEOTIDE SEQUENCE [LARGE SCALE GENOMIC DNA]</scope>
    <source>
        <strain evidence="2">JCM 18287</strain>
    </source>
</reference>
<gene>
    <name evidence="1" type="ORF">GCM10023315_08400</name>
</gene>
<evidence type="ECO:0000313" key="2">
    <source>
        <dbReference type="Proteomes" id="UP001501692"/>
    </source>
</evidence>